<dbReference type="InterPro" id="IPR029058">
    <property type="entry name" value="AB_hydrolase_fold"/>
</dbReference>
<name>A0A2D2DEB4_9BURK</name>
<evidence type="ECO:0000313" key="3">
    <source>
        <dbReference type="Proteomes" id="UP000229897"/>
    </source>
</evidence>
<dbReference type="GO" id="GO:0016787">
    <property type="term" value="F:hydrolase activity"/>
    <property type="evidence" value="ECO:0007669"/>
    <property type="project" value="UniProtKB-KW"/>
</dbReference>
<gene>
    <name evidence="2" type="ORF">CR152_01470</name>
</gene>
<proteinExistence type="predicted"/>
<dbReference type="Proteomes" id="UP000229897">
    <property type="component" value="Chromosome"/>
</dbReference>
<protein>
    <submittedName>
        <fullName evidence="2">Alpha/beta hydrolase</fullName>
    </submittedName>
</protein>
<keyword evidence="2" id="KW-0378">Hydrolase</keyword>
<dbReference type="KEGG" id="mass:CR152_01470"/>
<feature type="domain" description="AB hydrolase-1" evidence="1">
    <location>
        <begin position="66"/>
        <end position="276"/>
    </location>
</feature>
<organism evidence="2 3">
    <name type="scientific">Massilia violaceinigra</name>
    <dbReference type="NCBI Taxonomy" id="2045208"/>
    <lineage>
        <taxon>Bacteria</taxon>
        <taxon>Pseudomonadati</taxon>
        <taxon>Pseudomonadota</taxon>
        <taxon>Betaproteobacteria</taxon>
        <taxon>Burkholderiales</taxon>
        <taxon>Oxalobacteraceae</taxon>
        <taxon>Telluria group</taxon>
        <taxon>Massilia</taxon>
    </lineage>
</organism>
<dbReference type="EMBL" id="CP024608">
    <property type="protein sequence ID" value="ATQ73322.1"/>
    <property type="molecule type" value="Genomic_DNA"/>
</dbReference>
<accession>A0A2D2DEB4</accession>
<reference evidence="2" key="1">
    <citation type="submission" date="2017-10" db="EMBL/GenBank/DDBJ databases">
        <title>Massilia psychrophilum sp. nov., a novel purple-pigmented bacterium isolated from Tianshan glacier, Xinjiang Municipality, China.</title>
        <authorList>
            <person name="Wang H."/>
        </authorList>
    </citation>
    <scope>NUCLEOTIDE SEQUENCE [LARGE SCALE GENOMIC DNA]</scope>
    <source>
        <strain evidence="2">B2</strain>
    </source>
</reference>
<dbReference type="InterPro" id="IPR000073">
    <property type="entry name" value="AB_hydrolase_1"/>
</dbReference>
<dbReference type="Pfam" id="PF12697">
    <property type="entry name" value="Abhydrolase_6"/>
    <property type="match status" value="1"/>
</dbReference>
<dbReference type="AlphaFoldDB" id="A0A2D2DEB4"/>
<dbReference type="SUPFAM" id="SSF53474">
    <property type="entry name" value="alpha/beta-Hydrolases"/>
    <property type="match status" value="1"/>
</dbReference>
<dbReference type="Gene3D" id="3.40.50.1820">
    <property type="entry name" value="alpha/beta hydrolase"/>
    <property type="match status" value="1"/>
</dbReference>
<keyword evidence="3" id="KW-1185">Reference proteome</keyword>
<sequence length="296" mass="31556">MDDDSIKLLQQDGRHVIVFGGPNGSGKTSLIDEVKQTGLQTVSRVYPVPERFINPDQVANAAMVTLVLLPGMDGSGDLFAGFIAALGDQVDAIVISYPPALALGYAGLTEHARAQLPLDRPFVLIGESFSGPVAVALAASQPPGLIGLVLCCTFARNPRPLLTPLRILVSVLPMSSTLTPLIAPFLLGFGAPLALRRALRAALDQVPPARLRLRLKEVMAVDYTARVRSIDVPVLYLQATRDWIVPAAAARLLASLCRDWRLVALRGPHLLLQSVPGQAATTINNFVAALAAERTQ</sequence>
<evidence type="ECO:0000259" key="1">
    <source>
        <dbReference type="Pfam" id="PF12697"/>
    </source>
</evidence>
<evidence type="ECO:0000313" key="2">
    <source>
        <dbReference type="EMBL" id="ATQ73322.1"/>
    </source>
</evidence>